<dbReference type="GO" id="GO:0016887">
    <property type="term" value="F:ATP hydrolysis activity"/>
    <property type="evidence" value="ECO:0007669"/>
    <property type="project" value="InterPro"/>
</dbReference>
<dbReference type="AlphaFoldDB" id="A0A5B0AJX5"/>
<feature type="domain" description="ABC transmembrane type-1" evidence="8">
    <location>
        <begin position="44"/>
        <end position="324"/>
    </location>
</feature>
<feature type="domain" description="ABC transporter" evidence="7">
    <location>
        <begin position="358"/>
        <end position="589"/>
    </location>
</feature>
<feature type="transmembrane region" description="Helical" evidence="6">
    <location>
        <begin position="42"/>
        <end position="68"/>
    </location>
</feature>
<evidence type="ECO:0000256" key="3">
    <source>
        <dbReference type="ARBA" id="ARBA00022989"/>
    </source>
</evidence>
<keyword evidence="3 6" id="KW-1133">Transmembrane helix</keyword>
<dbReference type="Proteomes" id="UP000324965">
    <property type="component" value="Unassembled WGS sequence"/>
</dbReference>
<proteinExistence type="predicted"/>
<feature type="region of interest" description="Disordered" evidence="5">
    <location>
        <begin position="407"/>
        <end position="427"/>
    </location>
</feature>
<dbReference type="InterPro" id="IPR027417">
    <property type="entry name" value="P-loop_NTPase"/>
</dbReference>
<dbReference type="InterPro" id="IPR017871">
    <property type="entry name" value="ABC_transporter-like_CS"/>
</dbReference>
<keyword evidence="2 6" id="KW-0812">Transmembrane</keyword>
<evidence type="ECO:0000256" key="6">
    <source>
        <dbReference type="SAM" id="Phobius"/>
    </source>
</evidence>
<dbReference type="PROSITE" id="PS00211">
    <property type="entry name" value="ABC_TRANSPORTER_1"/>
    <property type="match status" value="1"/>
</dbReference>
<dbReference type="PANTHER" id="PTHR43394:SF1">
    <property type="entry name" value="ATP-BINDING CASSETTE SUB-FAMILY B MEMBER 10, MITOCHONDRIAL"/>
    <property type="match status" value="1"/>
</dbReference>
<evidence type="ECO:0000256" key="4">
    <source>
        <dbReference type="ARBA" id="ARBA00023136"/>
    </source>
</evidence>
<evidence type="ECO:0000256" key="1">
    <source>
        <dbReference type="ARBA" id="ARBA00004651"/>
    </source>
</evidence>
<evidence type="ECO:0000259" key="7">
    <source>
        <dbReference type="PROSITE" id="PS50893"/>
    </source>
</evidence>
<organism evidence="9 10">
    <name type="scientific">Streptomyces apricus</name>
    <dbReference type="NCBI Taxonomy" id="1828112"/>
    <lineage>
        <taxon>Bacteria</taxon>
        <taxon>Bacillati</taxon>
        <taxon>Actinomycetota</taxon>
        <taxon>Actinomycetes</taxon>
        <taxon>Kitasatosporales</taxon>
        <taxon>Streptomycetaceae</taxon>
        <taxon>Streptomyces</taxon>
    </lineage>
</organism>
<keyword evidence="9" id="KW-0547">Nucleotide-binding</keyword>
<feature type="transmembrane region" description="Helical" evidence="6">
    <location>
        <begin position="80"/>
        <end position="105"/>
    </location>
</feature>
<dbReference type="GO" id="GO:0005524">
    <property type="term" value="F:ATP binding"/>
    <property type="evidence" value="ECO:0007669"/>
    <property type="project" value="UniProtKB-KW"/>
</dbReference>
<dbReference type="PROSITE" id="PS50929">
    <property type="entry name" value="ABC_TM1F"/>
    <property type="match status" value="1"/>
</dbReference>
<evidence type="ECO:0000256" key="2">
    <source>
        <dbReference type="ARBA" id="ARBA00022692"/>
    </source>
</evidence>
<comment type="subcellular location">
    <subcellularLocation>
        <location evidence="1">Cell membrane</location>
        <topology evidence="1">Multi-pass membrane protein</topology>
    </subcellularLocation>
</comment>
<dbReference type="PANTHER" id="PTHR43394">
    <property type="entry name" value="ATP-DEPENDENT PERMEASE MDL1, MITOCHONDRIAL"/>
    <property type="match status" value="1"/>
</dbReference>
<feature type="transmembrane region" description="Helical" evidence="6">
    <location>
        <begin position="263"/>
        <end position="289"/>
    </location>
</feature>
<evidence type="ECO:0000313" key="9">
    <source>
        <dbReference type="EMBL" id="KAA0930208.1"/>
    </source>
</evidence>
<dbReference type="SUPFAM" id="SSF90123">
    <property type="entry name" value="ABC transporter transmembrane region"/>
    <property type="match status" value="1"/>
</dbReference>
<evidence type="ECO:0000259" key="8">
    <source>
        <dbReference type="PROSITE" id="PS50929"/>
    </source>
</evidence>
<accession>A0A5B0AJX5</accession>
<dbReference type="SUPFAM" id="SSF52540">
    <property type="entry name" value="P-loop containing nucleoside triphosphate hydrolases"/>
    <property type="match status" value="1"/>
</dbReference>
<dbReference type="Gene3D" id="3.40.50.300">
    <property type="entry name" value="P-loop containing nucleotide triphosphate hydrolases"/>
    <property type="match status" value="1"/>
</dbReference>
<dbReference type="Gene3D" id="1.20.1560.10">
    <property type="entry name" value="ABC transporter type 1, transmembrane domain"/>
    <property type="match status" value="1"/>
</dbReference>
<feature type="transmembrane region" description="Helical" evidence="6">
    <location>
        <begin position="156"/>
        <end position="174"/>
    </location>
</feature>
<dbReference type="Pfam" id="PF00005">
    <property type="entry name" value="ABC_tran"/>
    <property type="match status" value="1"/>
</dbReference>
<dbReference type="InterPro" id="IPR039421">
    <property type="entry name" value="Type_1_exporter"/>
</dbReference>
<evidence type="ECO:0000256" key="5">
    <source>
        <dbReference type="SAM" id="MobiDB-lite"/>
    </source>
</evidence>
<gene>
    <name evidence="9" type="ORF">FGF04_26570</name>
</gene>
<dbReference type="InterPro" id="IPR003439">
    <property type="entry name" value="ABC_transporter-like_ATP-bd"/>
</dbReference>
<dbReference type="Pfam" id="PF00664">
    <property type="entry name" value="ABC_membrane"/>
    <property type="match status" value="1"/>
</dbReference>
<dbReference type="GO" id="GO:0015421">
    <property type="term" value="F:ABC-type oligopeptide transporter activity"/>
    <property type="evidence" value="ECO:0007669"/>
    <property type="project" value="TreeGrafter"/>
</dbReference>
<sequence>MAGIAGMAGRTGGDRRVRALRHVRARAPRSVLVEVLRRRRRALAVGCLASTVHQVCEALVPLAIGLTVERAVAGGDPGRMAVALGLILLLFAVLATGGGVSYWVLNRAVQQEAHRLRVAAVGRVLAAPGAAAGRTPGELLSVVTSDATATARVPALLTRVLSSVAALAVTAVVLLRIDVVLGLCVVLAVPPLVVAVDAAGPRLEARLRERQQAAGLTAALAAELVRALRVLRGFGGQTEAARRYRTLSHDCLDADVTAARASALVLGATLTATAAVTTAVVALAAVMAYSGRIGVAQFVTVAATAPFVADPVAGAMAALQQWAAARASASRLGPLLHGAPPLPRQAVAPARALAPAPAPDGGLRLRAVGVADAVPFSLDLAQGEALGVVAVDPAVASAFVEVLAGDRPPRTGAVHAGRTSPDPAHPRRLRRHVLAAPHAVHLFGRTVDEMLDSGREHHPARHARALDVAALGAVTAARGAAAAEPADGATDLSGGQRQRLALARAVAADASVLVLHDPLTAVDAVTEDEVADRLFTARRTDGGITVVVTSSPPLLARCDRVLFVGHDNIPVLATHPTLLDVPDYAETVLR</sequence>
<dbReference type="EMBL" id="VDFC01000047">
    <property type="protein sequence ID" value="KAA0930208.1"/>
    <property type="molecule type" value="Genomic_DNA"/>
</dbReference>
<feature type="transmembrane region" description="Helical" evidence="6">
    <location>
        <begin position="180"/>
        <end position="200"/>
    </location>
</feature>
<keyword evidence="10" id="KW-1185">Reference proteome</keyword>
<reference evidence="9 10" key="1">
    <citation type="submission" date="2019-05" db="EMBL/GenBank/DDBJ databases">
        <authorList>
            <person name="Hariharan J."/>
            <person name="Choudoir M.J."/>
            <person name="Diebold P."/>
            <person name="Panke-Buisse K."/>
            <person name="Buckley D.H."/>
        </authorList>
    </citation>
    <scope>NUCLEOTIDE SEQUENCE [LARGE SCALE GENOMIC DNA]</scope>
    <source>
        <strain evidence="9 10">SUN51</strain>
    </source>
</reference>
<dbReference type="GO" id="GO:0005886">
    <property type="term" value="C:plasma membrane"/>
    <property type="evidence" value="ECO:0007669"/>
    <property type="project" value="UniProtKB-SubCell"/>
</dbReference>
<evidence type="ECO:0000313" key="10">
    <source>
        <dbReference type="Proteomes" id="UP000324965"/>
    </source>
</evidence>
<dbReference type="OrthoDB" id="4966664at2"/>
<dbReference type="PROSITE" id="PS50893">
    <property type="entry name" value="ABC_TRANSPORTER_2"/>
    <property type="match status" value="1"/>
</dbReference>
<name>A0A5B0AJX5_9ACTN</name>
<keyword evidence="4 6" id="KW-0472">Membrane</keyword>
<dbReference type="InterPro" id="IPR036640">
    <property type="entry name" value="ABC1_TM_sf"/>
</dbReference>
<comment type="caution">
    <text evidence="9">The sequence shown here is derived from an EMBL/GenBank/DDBJ whole genome shotgun (WGS) entry which is preliminary data.</text>
</comment>
<dbReference type="InterPro" id="IPR011527">
    <property type="entry name" value="ABC1_TM_dom"/>
</dbReference>
<protein>
    <submittedName>
        <fullName evidence="9">ABC transporter ATP-binding protein</fullName>
    </submittedName>
</protein>
<keyword evidence="9" id="KW-0067">ATP-binding</keyword>